<dbReference type="Gene3D" id="2.80.10.50">
    <property type="match status" value="1"/>
</dbReference>
<dbReference type="InterPro" id="IPR024079">
    <property type="entry name" value="MetalloPept_cat_dom_sf"/>
</dbReference>
<dbReference type="AlphaFoldDB" id="A0AAD3D7A5"/>
<dbReference type="GO" id="GO:0008237">
    <property type="term" value="F:metallopeptidase activity"/>
    <property type="evidence" value="ECO:0007669"/>
    <property type="project" value="InterPro"/>
</dbReference>
<feature type="compositionally biased region" description="Low complexity" evidence="1">
    <location>
        <begin position="701"/>
        <end position="719"/>
    </location>
</feature>
<accession>A0AAD3D7A5</accession>
<protein>
    <submittedName>
        <fullName evidence="2">Uncharacterized protein</fullName>
    </submittedName>
</protein>
<dbReference type="Proteomes" id="UP001054902">
    <property type="component" value="Unassembled WGS sequence"/>
</dbReference>
<evidence type="ECO:0000313" key="2">
    <source>
        <dbReference type="EMBL" id="GFH57996.1"/>
    </source>
</evidence>
<reference evidence="2 3" key="1">
    <citation type="journal article" date="2021" name="Sci. Rep.">
        <title>The genome of the diatom Chaetoceros tenuissimus carries an ancient integrated fragment of an extant virus.</title>
        <authorList>
            <person name="Hongo Y."/>
            <person name="Kimura K."/>
            <person name="Takaki Y."/>
            <person name="Yoshida Y."/>
            <person name="Baba S."/>
            <person name="Kobayashi G."/>
            <person name="Nagasaki K."/>
            <person name="Hano T."/>
            <person name="Tomaru Y."/>
        </authorList>
    </citation>
    <scope>NUCLEOTIDE SEQUENCE [LARGE SCALE GENOMIC DNA]</scope>
    <source>
        <strain evidence="2 3">NIES-3715</strain>
    </source>
</reference>
<dbReference type="SUPFAM" id="SSF50370">
    <property type="entry name" value="Ricin B-like lectins"/>
    <property type="match status" value="1"/>
</dbReference>
<organism evidence="2 3">
    <name type="scientific">Chaetoceros tenuissimus</name>
    <dbReference type="NCBI Taxonomy" id="426638"/>
    <lineage>
        <taxon>Eukaryota</taxon>
        <taxon>Sar</taxon>
        <taxon>Stramenopiles</taxon>
        <taxon>Ochrophyta</taxon>
        <taxon>Bacillariophyta</taxon>
        <taxon>Coscinodiscophyceae</taxon>
        <taxon>Chaetocerotophycidae</taxon>
        <taxon>Chaetocerotales</taxon>
        <taxon>Chaetocerotaceae</taxon>
        <taxon>Chaetoceros</taxon>
    </lineage>
</organism>
<dbReference type="Gene3D" id="3.40.390.10">
    <property type="entry name" value="Collagenase (Catalytic Domain)"/>
    <property type="match status" value="1"/>
</dbReference>
<name>A0AAD3D7A5_9STRA</name>
<dbReference type="PROSITE" id="PS50231">
    <property type="entry name" value="RICIN_B_LECTIN"/>
    <property type="match status" value="1"/>
</dbReference>
<dbReference type="InterPro" id="IPR028994">
    <property type="entry name" value="Integrin_alpha_N"/>
</dbReference>
<evidence type="ECO:0000313" key="3">
    <source>
        <dbReference type="Proteomes" id="UP001054902"/>
    </source>
</evidence>
<gene>
    <name evidence="2" type="ORF">CTEN210_14472</name>
</gene>
<dbReference type="SUPFAM" id="SSF55486">
    <property type="entry name" value="Metalloproteases ('zincins'), catalytic domain"/>
    <property type="match status" value="1"/>
</dbReference>
<dbReference type="Gene3D" id="2.130.10.130">
    <property type="entry name" value="Integrin alpha, N-terminal"/>
    <property type="match status" value="1"/>
</dbReference>
<dbReference type="EMBL" id="BLLK01000060">
    <property type="protein sequence ID" value="GFH57996.1"/>
    <property type="molecule type" value="Genomic_DNA"/>
</dbReference>
<comment type="caution">
    <text evidence="2">The sequence shown here is derived from an EMBL/GenBank/DDBJ whole genome shotgun (WGS) entry which is preliminary data.</text>
</comment>
<keyword evidence="3" id="KW-1185">Reference proteome</keyword>
<evidence type="ECO:0000256" key="1">
    <source>
        <dbReference type="SAM" id="MobiDB-lite"/>
    </source>
</evidence>
<feature type="region of interest" description="Disordered" evidence="1">
    <location>
        <begin position="694"/>
        <end position="719"/>
    </location>
</feature>
<proteinExistence type="predicted"/>
<dbReference type="InterPro" id="IPR035992">
    <property type="entry name" value="Ricin_B-like_lectins"/>
</dbReference>
<sequence length="999" mass="109677">MEYSTQNDNYRYRIQTMMEDANQEWTPFGNPIYEDESRATQYERDTMVSLSLSQDGHMLAIGNAKSLRHGFPTPPISHVVIYKYDVDTQEWILFNTVYSNDAGGGGYHLGIQVSLSGDGSRVAIGIRYFDAEGYDHDDNRGKFQILDTNTRETLFQVEGSSSGDEYGSSVMLSRNGMCAIFGATGVKMESLIVGSAFVVCEANGIWTTRQELPGSQMESSYGFSVAINRDASVAAVGATYYDSNSMLEDNGVVQVYKISDDGTSSRLGKIIHGERGEGASSGTYYVGDSFGFSIVLSDFRTDGFDDESIVRIAIGAPKNDRDGANTGGYYHGHVEVYEIDYSSATSHDPWIQLAYDIDGIDPNEDSGYSISMSSSGDRLVIGSPGFDVTSNGFSLGALRIFEQKKYTSQPSLFPSSEPSITSAPSVSPSVSTAPSTFPSISMRPSVLPTLSTFPSLSPTQTSQPSDTPTLIEQREFKLMSRFEKFDLTREWCLTAFKKEYGSKVFVRPCKIYGSKVENLQLWRFDSSSKLMLAGSLNEEGSGKFCLKSNSKSLTLQSCTEEGESNVWSFENNAIVQVKKSKKYKIGFDPESRFESGGGTTLTQDLEDAIRAGIREAFKPVDVTDIVLTVLNSQRRNLSENGRYLKGSVTVRADITLKVSEGDVSRKSDGVANSVEKKASESNISLTATVTLVPSQEPSEIPSLMPSSEPSASEMPSSQPSSLEIICPNGPFNITLMNMSNNTNYDDVFFAAKRRWESIIKCDLYGFQAGLVPDWFGNFFETSYNGNVDDLVIGYEFKSNDGPGGILGFAGPTYTRSWTNSPIAGIMSFDSDDFEVMSDADAEIIITHEIGHVLGLVGTVGQICAQSCTLNYYFPYECPLANFEYNALNLNKGPLLLDPGSCGHWSEFSFAVDGNSELMTPYFEENLAQPLSRVSIAALDDSFSDYVVDYEAADPFPIDRRLLRTSAFKVLVPTSNFTLSEDRMLHLSQPIPLDITPDEM</sequence>